<reference evidence="2 3" key="1">
    <citation type="submission" date="2019-07" db="EMBL/GenBank/DDBJ databases">
        <authorList>
            <person name="Kim J."/>
        </authorList>
    </citation>
    <scope>NUCLEOTIDE SEQUENCE [LARGE SCALE GENOMIC DNA]</scope>
    <source>
        <strain evidence="2 3">G13</strain>
    </source>
</reference>
<proteinExistence type="predicted"/>
<organism evidence="2 3">
    <name type="scientific">Cohnella terricola</name>
    <dbReference type="NCBI Taxonomy" id="1289167"/>
    <lineage>
        <taxon>Bacteria</taxon>
        <taxon>Bacillati</taxon>
        <taxon>Bacillota</taxon>
        <taxon>Bacilli</taxon>
        <taxon>Bacillales</taxon>
        <taxon>Paenibacillaceae</taxon>
        <taxon>Cohnella</taxon>
    </lineage>
</organism>
<gene>
    <name evidence="2" type="ORF">FPZ45_02495</name>
</gene>
<sequence length="92" mass="11205">MTASITLAIYLFIGLLYAHHKYKELVNEFHEDIDENDPEEKEYLQARNNLYDQLYNLHNILGEKRLKAVLYLMYMIFWFPMIVYMKVNALRR</sequence>
<keyword evidence="1" id="KW-0472">Membrane</keyword>
<dbReference type="AlphaFoldDB" id="A0A559JX65"/>
<protein>
    <submittedName>
        <fullName evidence="2">Uncharacterized protein</fullName>
    </submittedName>
</protein>
<evidence type="ECO:0000256" key="1">
    <source>
        <dbReference type="SAM" id="Phobius"/>
    </source>
</evidence>
<keyword evidence="3" id="KW-1185">Reference proteome</keyword>
<evidence type="ECO:0000313" key="2">
    <source>
        <dbReference type="EMBL" id="TVY04469.1"/>
    </source>
</evidence>
<dbReference type="EMBL" id="VNJJ01000001">
    <property type="protein sequence ID" value="TVY04469.1"/>
    <property type="molecule type" value="Genomic_DNA"/>
</dbReference>
<feature type="transmembrane region" description="Helical" evidence="1">
    <location>
        <begin position="68"/>
        <end position="87"/>
    </location>
</feature>
<dbReference type="Proteomes" id="UP000316330">
    <property type="component" value="Unassembled WGS sequence"/>
</dbReference>
<dbReference type="RefSeq" id="WP_144698018.1">
    <property type="nucleotide sequence ID" value="NZ_VNJJ01000001.1"/>
</dbReference>
<keyword evidence="1" id="KW-0812">Transmembrane</keyword>
<comment type="caution">
    <text evidence="2">The sequence shown here is derived from an EMBL/GenBank/DDBJ whole genome shotgun (WGS) entry which is preliminary data.</text>
</comment>
<keyword evidence="1" id="KW-1133">Transmembrane helix</keyword>
<evidence type="ECO:0000313" key="3">
    <source>
        <dbReference type="Proteomes" id="UP000316330"/>
    </source>
</evidence>
<name>A0A559JX65_9BACL</name>
<accession>A0A559JX65</accession>